<evidence type="ECO:0000256" key="5">
    <source>
        <dbReference type="ARBA" id="ARBA00023163"/>
    </source>
</evidence>
<evidence type="ECO:0000256" key="1">
    <source>
        <dbReference type="ARBA" id="ARBA00004049"/>
    </source>
</evidence>
<dbReference type="InterPro" id="IPR044607">
    <property type="entry name" value="RKD-like"/>
</dbReference>
<gene>
    <name evidence="9" type="primary">AlNc14C55G4198</name>
    <name evidence="9" type="ORF">ALNC14_048350</name>
</gene>
<accession>F0WC11</accession>
<dbReference type="GO" id="GO:0003700">
    <property type="term" value="F:DNA-binding transcription factor activity"/>
    <property type="evidence" value="ECO:0007669"/>
    <property type="project" value="InterPro"/>
</dbReference>
<dbReference type="PROSITE" id="PS51519">
    <property type="entry name" value="RWP_RK"/>
    <property type="match status" value="1"/>
</dbReference>
<dbReference type="InterPro" id="IPR003035">
    <property type="entry name" value="RWP-RK_dom"/>
</dbReference>
<reference evidence="9" key="1">
    <citation type="journal article" date="2011" name="PLoS Biol.">
        <title>Gene gain and loss during evolution of obligate parasitism in the white rust pathogen of Arabidopsis thaliana.</title>
        <authorList>
            <person name="Kemen E."/>
            <person name="Gardiner A."/>
            <person name="Schultz-Larsen T."/>
            <person name="Kemen A.C."/>
            <person name="Balmuth A.L."/>
            <person name="Robert-Seilaniantz A."/>
            <person name="Bailey K."/>
            <person name="Holub E."/>
            <person name="Studholme D.J."/>
            <person name="Maclean D."/>
            <person name="Jones J.D."/>
        </authorList>
    </citation>
    <scope>NUCLEOTIDE SEQUENCE</scope>
</reference>
<dbReference type="HOGENOM" id="CLU_961127_0_0_1"/>
<dbReference type="PANTHER" id="PTHR46373">
    <property type="entry name" value="PROTEIN RKD4"/>
    <property type="match status" value="1"/>
</dbReference>
<keyword evidence="5" id="KW-0804">Transcription</keyword>
<dbReference type="PANTHER" id="PTHR46373:SF2">
    <property type="entry name" value="RWP-RK DOMAIN-CONTAINING PROTEIN"/>
    <property type="match status" value="1"/>
</dbReference>
<evidence type="ECO:0000256" key="3">
    <source>
        <dbReference type="ARBA" id="ARBA00023054"/>
    </source>
</evidence>
<evidence type="ECO:0000256" key="2">
    <source>
        <dbReference type="ARBA" id="ARBA00023015"/>
    </source>
</evidence>
<keyword evidence="4" id="KW-0238">DNA-binding</keyword>
<dbReference type="AlphaFoldDB" id="F0WC11"/>
<name>F0WC11_9STRA</name>
<feature type="region of interest" description="Disordered" evidence="7">
    <location>
        <begin position="1"/>
        <end position="22"/>
    </location>
</feature>
<dbReference type="GO" id="GO:0003677">
    <property type="term" value="F:DNA binding"/>
    <property type="evidence" value="ECO:0007669"/>
    <property type="project" value="UniProtKB-KW"/>
</dbReference>
<sequence length="290" mass="33396">MSSAGSENEKNEHYTSTIHSDEDRLELQRQYAYAQVQDSGWAMRLKKRRLAQQNEVSDTTRSGIHADQSIWGHLVDDSSTNAESLSVQEEEAHFTGQQLIESVPRMETGAAAAHFITVDMLRPHFDKPLNEVSKIFGICSTLMKKVCRRLHIRKWPYRQILSLRRSIASMKKQVDYFDGERKVIYRDQMHKQQMKLDHLLRTGNALEETNECLQFINSERYDISEYTETTMHSVCEANLTNPPIYGSVATESDIRPILPSISYLLNRQQHNDGSDQADLVPFSLDCDHTF</sequence>
<keyword evidence="6" id="KW-0539">Nucleus</keyword>
<protein>
    <submittedName>
        <fullName evidence="9">RWPRK domaincontaining protein putative</fullName>
    </submittedName>
</protein>
<evidence type="ECO:0000256" key="6">
    <source>
        <dbReference type="ARBA" id="ARBA00023242"/>
    </source>
</evidence>
<comment type="function">
    <text evidence="1">Putative transcription factor.</text>
</comment>
<evidence type="ECO:0000256" key="7">
    <source>
        <dbReference type="SAM" id="MobiDB-lite"/>
    </source>
</evidence>
<keyword evidence="3" id="KW-0175">Coiled coil</keyword>
<feature type="compositionally biased region" description="Basic and acidic residues" evidence="7">
    <location>
        <begin position="7"/>
        <end position="22"/>
    </location>
</feature>
<dbReference type="Pfam" id="PF02042">
    <property type="entry name" value="RWP-RK"/>
    <property type="match status" value="1"/>
</dbReference>
<proteinExistence type="predicted"/>
<evidence type="ECO:0000313" key="9">
    <source>
        <dbReference type="EMBL" id="CCA18692.1"/>
    </source>
</evidence>
<feature type="domain" description="RWP-RK" evidence="8">
    <location>
        <begin position="98"/>
        <end position="183"/>
    </location>
</feature>
<organism evidence="9">
    <name type="scientific">Albugo laibachii Nc14</name>
    <dbReference type="NCBI Taxonomy" id="890382"/>
    <lineage>
        <taxon>Eukaryota</taxon>
        <taxon>Sar</taxon>
        <taxon>Stramenopiles</taxon>
        <taxon>Oomycota</taxon>
        <taxon>Peronosporomycetes</taxon>
        <taxon>Albuginales</taxon>
        <taxon>Albuginaceae</taxon>
        <taxon>Albugo</taxon>
    </lineage>
</organism>
<reference evidence="9" key="2">
    <citation type="submission" date="2011-02" db="EMBL/GenBank/DDBJ databases">
        <authorList>
            <person name="MacLean D."/>
        </authorList>
    </citation>
    <scope>NUCLEOTIDE SEQUENCE</scope>
</reference>
<evidence type="ECO:0000259" key="8">
    <source>
        <dbReference type="PROSITE" id="PS51519"/>
    </source>
</evidence>
<evidence type="ECO:0000256" key="4">
    <source>
        <dbReference type="ARBA" id="ARBA00023125"/>
    </source>
</evidence>
<dbReference type="EMBL" id="FR824100">
    <property type="protein sequence ID" value="CCA18692.1"/>
    <property type="molecule type" value="Genomic_DNA"/>
</dbReference>
<keyword evidence="2" id="KW-0805">Transcription regulation</keyword>